<evidence type="ECO:0000259" key="2">
    <source>
        <dbReference type="Pfam" id="PF13966"/>
    </source>
</evidence>
<feature type="domain" description="Reverse transcriptase zinc-binding" evidence="2">
    <location>
        <begin position="395"/>
        <end position="453"/>
    </location>
</feature>
<proteinExistence type="predicted"/>
<reference evidence="3 4" key="1">
    <citation type="journal article" date="2024" name="G3 (Bethesda)">
        <title>Genome assembly of Hibiscus sabdariffa L. provides insights into metabolisms of medicinal natural products.</title>
        <authorList>
            <person name="Kim T."/>
        </authorList>
    </citation>
    <scope>NUCLEOTIDE SEQUENCE [LARGE SCALE GENOMIC DNA]</scope>
    <source>
        <strain evidence="3">TK-2024</strain>
        <tissue evidence="3">Old leaves</tissue>
    </source>
</reference>
<organism evidence="3 4">
    <name type="scientific">Hibiscus sabdariffa</name>
    <name type="common">roselle</name>
    <dbReference type="NCBI Taxonomy" id="183260"/>
    <lineage>
        <taxon>Eukaryota</taxon>
        <taxon>Viridiplantae</taxon>
        <taxon>Streptophyta</taxon>
        <taxon>Embryophyta</taxon>
        <taxon>Tracheophyta</taxon>
        <taxon>Spermatophyta</taxon>
        <taxon>Magnoliopsida</taxon>
        <taxon>eudicotyledons</taxon>
        <taxon>Gunneridae</taxon>
        <taxon>Pentapetalae</taxon>
        <taxon>rosids</taxon>
        <taxon>malvids</taxon>
        <taxon>Malvales</taxon>
        <taxon>Malvaceae</taxon>
        <taxon>Malvoideae</taxon>
        <taxon>Hibiscus</taxon>
    </lineage>
</organism>
<keyword evidence="4" id="KW-1185">Reference proteome</keyword>
<protein>
    <recommendedName>
        <fullName evidence="2">Reverse transcriptase zinc-binding domain-containing protein</fullName>
    </recommendedName>
</protein>
<dbReference type="EMBL" id="JBBPBN010000004">
    <property type="protein sequence ID" value="KAK9041965.1"/>
    <property type="molecule type" value="Genomic_DNA"/>
</dbReference>
<comment type="caution">
    <text evidence="3">The sequence shown here is derived from an EMBL/GenBank/DDBJ whole genome shotgun (WGS) entry which is preliminary data.</text>
</comment>
<evidence type="ECO:0000313" key="3">
    <source>
        <dbReference type="EMBL" id="KAK9041965.1"/>
    </source>
</evidence>
<name>A0ABR2TWY2_9ROSI</name>
<dbReference type="InterPro" id="IPR026960">
    <property type="entry name" value="RVT-Znf"/>
</dbReference>
<dbReference type="Pfam" id="PF13966">
    <property type="entry name" value="zf-RVT"/>
    <property type="match status" value="1"/>
</dbReference>
<feature type="region of interest" description="Disordered" evidence="1">
    <location>
        <begin position="204"/>
        <end position="225"/>
    </location>
</feature>
<gene>
    <name evidence="3" type="ORF">V6N11_017051</name>
</gene>
<sequence length="472" mass="52238">MVKGNDSAIGGVDSLIGGAKLENPVVSQKRSPALSFHDMVLGGSGGDRRVEAIPKLEFEPLERKDVEVATTSVGKFKVSSGDDLVQIVSEQPIKSVSELEMSLTADGGSMLQGLKQRNDQHEVVLVDSPASIGEESRPHVQGDSLRVFFDSSSRGVSQEFKDVASKEKQDQGNDLGKVVGSSILGSGSVSRGSECRLSRIKGVARQSPYPQRKKHSTLNENHNPNTVDIGEWISKTSKELTSPSAVLVAMPSVAGRDKGVIGSKAQWRQDSAFVGIPRRTLIYMEAGDWNRDVFGHICRRKSTLLARIRGIEIATEFPSNHSLLEREQQHLKNDLEVVLNQEEKLWFQRLRSQWICDGNSKTKYYHHATKLANVMLMGDSFVTPKNIWVCGAKDQSLSGVRLVMWLALRGSFLTNSERVRRHMALNSRCGFCRAGDEDVLHVLRNYSQVKAIWSFLVKPGKLSEFMSLPLLE</sequence>
<dbReference type="Proteomes" id="UP001396334">
    <property type="component" value="Unassembled WGS sequence"/>
</dbReference>
<evidence type="ECO:0000313" key="4">
    <source>
        <dbReference type="Proteomes" id="UP001396334"/>
    </source>
</evidence>
<accession>A0ABR2TWY2</accession>
<evidence type="ECO:0000256" key="1">
    <source>
        <dbReference type="SAM" id="MobiDB-lite"/>
    </source>
</evidence>